<organism evidence="1 2">
    <name type="scientific">Paenibacillus oryzisoli</name>
    <dbReference type="NCBI Taxonomy" id="1850517"/>
    <lineage>
        <taxon>Bacteria</taxon>
        <taxon>Bacillati</taxon>
        <taxon>Bacillota</taxon>
        <taxon>Bacilli</taxon>
        <taxon>Bacillales</taxon>
        <taxon>Paenibacillaceae</taxon>
        <taxon>Paenibacillus</taxon>
    </lineage>
</organism>
<name>A0A197ZW21_9BACL</name>
<protein>
    <submittedName>
        <fullName evidence="1">Thymidylate synthase</fullName>
    </submittedName>
</protein>
<dbReference type="Proteomes" id="UP000078454">
    <property type="component" value="Unassembled WGS sequence"/>
</dbReference>
<evidence type="ECO:0000313" key="1">
    <source>
        <dbReference type="EMBL" id="OAS13394.1"/>
    </source>
</evidence>
<reference evidence="1 2" key="1">
    <citation type="submission" date="2016-05" db="EMBL/GenBank/DDBJ databases">
        <title>Paenibacillus sp. 1ZS3-15 nov., isolated from the rhizosphere soil.</title>
        <authorList>
            <person name="Zhang X.X."/>
            <person name="Zhang J."/>
        </authorList>
    </citation>
    <scope>NUCLEOTIDE SEQUENCE [LARGE SCALE GENOMIC DNA]</scope>
    <source>
        <strain evidence="1 2">1ZS3-15</strain>
    </source>
</reference>
<gene>
    <name evidence="1" type="ORF">A8708_16210</name>
</gene>
<keyword evidence="2" id="KW-1185">Reference proteome</keyword>
<dbReference type="EMBL" id="LYPB01000094">
    <property type="protein sequence ID" value="OAS13394.1"/>
    <property type="molecule type" value="Genomic_DNA"/>
</dbReference>
<dbReference type="AlphaFoldDB" id="A0A197ZW21"/>
<dbReference type="STRING" id="1850517.A8708_16210"/>
<accession>A0A197ZW21</accession>
<dbReference type="RefSeq" id="WP_068671344.1">
    <property type="nucleotide sequence ID" value="NZ_LYPB01000094.1"/>
</dbReference>
<comment type="caution">
    <text evidence="1">The sequence shown here is derived from an EMBL/GenBank/DDBJ whole genome shotgun (WGS) entry which is preliminary data.</text>
</comment>
<dbReference type="OrthoDB" id="9796999at2"/>
<proteinExistence type="predicted"/>
<sequence length="186" mass="22269">MIIDKLVQVETRQEWREWLVNNHNTESYCWLVPTQRTSMSYIDFVEEALCFGWIDSTTKKVDDSHTAQRFSPRKKKSKWTELNKERVRRLDKLGLMTEVGHEVLPDMNTASFTIDEDILRQLRQDEVLYGHFQSLPALYVRVKLDNIQSVRKDATLYQNRLTKFIEHTRLNQLYGQWHDYGRLLAY</sequence>
<evidence type="ECO:0000313" key="2">
    <source>
        <dbReference type="Proteomes" id="UP000078454"/>
    </source>
</evidence>